<sequence length="56" mass="5572">MTMESAPVPGAGQATAVQAHTVHPPRRGDGTTRELGGGRSAVRLGPAARLLGADAP</sequence>
<comment type="caution">
    <text evidence="2">The sequence shown here is derived from an EMBL/GenBank/DDBJ whole genome shotgun (WGS) entry which is preliminary data.</text>
</comment>
<name>A0ABY2P6D2_9ACTN</name>
<feature type="region of interest" description="Disordered" evidence="1">
    <location>
        <begin position="1"/>
        <end position="56"/>
    </location>
</feature>
<keyword evidence="2" id="KW-0808">Transferase</keyword>
<evidence type="ECO:0000313" key="3">
    <source>
        <dbReference type="Proteomes" id="UP000306274"/>
    </source>
</evidence>
<dbReference type="GO" id="GO:0016740">
    <property type="term" value="F:transferase activity"/>
    <property type="evidence" value="ECO:0007669"/>
    <property type="project" value="UniProtKB-KW"/>
</dbReference>
<dbReference type="Proteomes" id="UP000306274">
    <property type="component" value="Unassembled WGS sequence"/>
</dbReference>
<reference evidence="2 3" key="1">
    <citation type="submission" date="2019-04" db="EMBL/GenBank/DDBJ databases">
        <title>Streptomyces rhizosphaericola sp. nov., an actinobacterium isolated from the wheat rhizosphere.</title>
        <authorList>
            <person name="Vargas Hoyos H.A."/>
            <person name="Santos S.N."/>
            <person name="Genuario D.B."/>
            <person name="Melo I.S."/>
            <person name="Da Silva L.J."/>
            <person name="Da Silva F.S.P."/>
            <person name="Zucchi T.D."/>
        </authorList>
    </citation>
    <scope>NUCLEOTIDE SEQUENCE [LARGE SCALE GENOMIC DNA]</scope>
    <source>
        <strain evidence="2 3">1AS2c</strain>
    </source>
</reference>
<gene>
    <name evidence="2" type="ORF">E5Z02_33105</name>
</gene>
<evidence type="ECO:0000256" key="1">
    <source>
        <dbReference type="SAM" id="MobiDB-lite"/>
    </source>
</evidence>
<proteinExistence type="predicted"/>
<evidence type="ECO:0000313" key="2">
    <source>
        <dbReference type="EMBL" id="TGY93716.1"/>
    </source>
</evidence>
<keyword evidence="3" id="KW-1185">Reference proteome</keyword>
<organism evidence="2 3">
    <name type="scientific">Streptomyces rhizosphaericola</name>
    <dbReference type="NCBI Taxonomy" id="2564098"/>
    <lineage>
        <taxon>Bacteria</taxon>
        <taxon>Bacillati</taxon>
        <taxon>Actinomycetota</taxon>
        <taxon>Actinomycetes</taxon>
        <taxon>Kitasatosporales</taxon>
        <taxon>Streptomycetaceae</taxon>
        <taxon>Streptomyces</taxon>
    </lineage>
</organism>
<dbReference type="EMBL" id="SRZK01000726">
    <property type="protein sequence ID" value="TGY93716.1"/>
    <property type="molecule type" value="Genomic_DNA"/>
</dbReference>
<accession>A0ABY2P6D2</accession>
<protein>
    <submittedName>
        <fullName evidence="2">Sugar transferase</fullName>
    </submittedName>
</protein>
<feature type="non-terminal residue" evidence="2">
    <location>
        <position position="56"/>
    </location>
</feature>